<evidence type="ECO:0000256" key="8">
    <source>
        <dbReference type="SAM" id="Phobius"/>
    </source>
</evidence>
<dbReference type="AlphaFoldDB" id="A0A382HHS8"/>
<dbReference type="PANTHER" id="PTHR33908">
    <property type="entry name" value="MANNOSYLTRANSFERASE YKCB-RELATED"/>
    <property type="match status" value="1"/>
</dbReference>
<keyword evidence="3" id="KW-0328">Glycosyltransferase</keyword>
<dbReference type="EMBL" id="UINC01061308">
    <property type="protein sequence ID" value="SVB86749.1"/>
    <property type="molecule type" value="Genomic_DNA"/>
</dbReference>
<accession>A0A382HHS8</accession>
<feature type="transmembrane region" description="Helical" evidence="8">
    <location>
        <begin position="183"/>
        <end position="200"/>
    </location>
</feature>
<dbReference type="InterPro" id="IPR003342">
    <property type="entry name" value="ArnT-like_N"/>
</dbReference>
<keyword evidence="5 8" id="KW-0812">Transmembrane</keyword>
<keyword evidence="4" id="KW-0808">Transferase</keyword>
<feature type="transmembrane region" description="Helical" evidence="8">
    <location>
        <begin position="357"/>
        <end position="377"/>
    </location>
</feature>
<comment type="subcellular location">
    <subcellularLocation>
        <location evidence="1">Cell membrane</location>
        <topology evidence="1">Multi-pass membrane protein</topology>
    </subcellularLocation>
</comment>
<dbReference type="GO" id="GO:0000030">
    <property type="term" value="F:mannosyltransferase activity"/>
    <property type="evidence" value="ECO:0007669"/>
    <property type="project" value="InterPro"/>
</dbReference>
<evidence type="ECO:0000259" key="9">
    <source>
        <dbReference type="Pfam" id="PF02366"/>
    </source>
</evidence>
<feature type="non-terminal residue" evidence="10">
    <location>
        <position position="422"/>
    </location>
</feature>
<dbReference type="GO" id="GO:0006493">
    <property type="term" value="P:protein O-linked glycosylation"/>
    <property type="evidence" value="ECO:0007669"/>
    <property type="project" value="InterPro"/>
</dbReference>
<evidence type="ECO:0000256" key="3">
    <source>
        <dbReference type="ARBA" id="ARBA00022676"/>
    </source>
</evidence>
<proteinExistence type="predicted"/>
<evidence type="ECO:0000256" key="1">
    <source>
        <dbReference type="ARBA" id="ARBA00004651"/>
    </source>
</evidence>
<evidence type="ECO:0000313" key="10">
    <source>
        <dbReference type="EMBL" id="SVB86749.1"/>
    </source>
</evidence>
<dbReference type="Pfam" id="PF02366">
    <property type="entry name" value="PMT"/>
    <property type="match status" value="1"/>
</dbReference>
<evidence type="ECO:0000256" key="5">
    <source>
        <dbReference type="ARBA" id="ARBA00022692"/>
    </source>
</evidence>
<feature type="transmembrane region" description="Helical" evidence="8">
    <location>
        <begin position="386"/>
        <end position="406"/>
    </location>
</feature>
<feature type="domain" description="ArnT-like N-terminal" evidence="9">
    <location>
        <begin position="122"/>
        <end position="277"/>
    </location>
</feature>
<feature type="transmembrane region" description="Helical" evidence="8">
    <location>
        <begin position="212"/>
        <end position="245"/>
    </location>
</feature>
<protein>
    <recommendedName>
        <fullName evidence="9">ArnT-like N-terminal domain-containing protein</fullName>
    </recommendedName>
</protein>
<sequence>MISNYRVYLISIIIFIFAYSIFGFNLDGQGIFIDEVFHHTFGMIWYDSVMKGDLLNPCVTGIGDCDMLNTACNVHVSIATGGIIKGIFTGVGDEFLSETERTYYSNLEPCRPIHKNIAVAGENIPSSSELGSARFFFPIFGSLAIVVSFLIGRTLFSNSVGIVFASVLLFHSLSMLYSRIIQSEIFVIFFMLLSILLILYSVKNQGRTQIKYLVLGAIIFALAVNVKLTALELFPLLFIMILWRSDVKEKFHISKIKDKKFLRKSIFLFLLFLTIVFSTIIITNPYYYVDPISQLNNQYQNLQDFQSDLSDMYSTWSPLQKFYMPFLGTFSVTIYPVIDAYYYVFGAENIPQSVVNGYAFVSVPLTILFFVGAWYLLRKIMKKELLFSELLIVIWFLSFFVIISLGNDSFTQTKYYVPMILP</sequence>
<keyword evidence="2" id="KW-1003">Cell membrane</keyword>
<dbReference type="GO" id="GO:0016763">
    <property type="term" value="F:pentosyltransferase activity"/>
    <property type="evidence" value="ECO:0007669"/>
    <property type="project" value="TreeGrafter"/>
</dbReference>
<dbReference type="PANTHER" id="PTHR33908:SF11">
    <property type="entry name" value="MEMBRANE PROTEIN"/>
    <property type="match status" value="1"/>
</dbReference>
<organism evidence="10">
    <name type="scientific">marine metagenome</name>
    <dbReference type="NCBI Taxonomy" id="408172"/>
    <lineage>
        <taxon>unclassified sequences</taxon>
        <taxon>metagenomes</taxon>
        <taxon>ecological metagenomes</taxon>
    </lineage>
</organism>
<evidence type="ECO:0000256" key="7">
    <source>
        <dbReference type="ARBA" id="ARBA00023136"/>
    </source>
</evidence>
<feature type="transmembrane region" description="Helical" evidence="8">
    <location>
        <begin position="159"/>
        <end position="177"/>
    </location>
</feature>
<evidence type="ECO:0000256" key="6">
    <source>
        <dbReference type="ARBA" id="ARBA00022989"/>
    </source>
</evidence>
<dbReference type="InterPro" id="IPR050297">
    <property type="entry name" value="LipidA_mod_glycosyltrf_83"/>
</dbReference>
<reference evidence="10" key="1">
    <citation type="submission" date="2018-05" db="EMBL/GenBank/DDBJ databases">
        <authorList>
            <person name="Lanie J.A."/>
            <person name="Ng W.-L."/>
            <person name="Kazmierczak K.M."/>
            <person name="Andrzejewski T.M."/>
            <person name="Davidsen T.M."/>
            <person name="Wayne K.J."/>
            <person name="Tettelin H."/>
            <person name="Glass J.I."/>
            <person name="Rusch D."/>
            <person name="Podicherti R."/>
            <person name="Tsui H.-C.T."/>
            <person name="Winkler M.E."/>
        </authorList>
    </citation>
    <scope>NUCLEOTIDE SEQUENCE</scope>
</reference>
<keyword evidence="7 8" id="KW-0472">Membrane</keyword>
<feature type="transmembrane region" description="Helical" evidence="8">
    <location>
        <begin position="322"/>
        <end position="345"/>
    </location>
</feature>
<feature type="transmembrane region" description="Helical" evidence="8">
    <location>
        <begin position="265"/>
        <end position="289"/>
    </location>
</feature>
<evidence type="ECO:0000256" key="4">
    <source>
        <dbReference type="ARBA" id="ARBA00022679"/>
    </source>
</evidence>
<feature type="transmembrane region" description="Helical" evidence="8">
    <location>
        <begin position="135"/>
        <end position="152"/>
    </location>
</feature>
<keyword evidence="6 8" id="KW-1133">Transmembrane helix</keyword>
<dbReference type="GO" id="GO:0008610">
    <property type="term" value="P:lipid biosynthetic process"/>
    <property type="evidence" value="ECO:0007669"/>
    <property type="project" value="UniProtKB-ARBA"/>
</dbReference>
<name>A0A382HHS8_9ZZZZ</name>
<gene>
    <name evidence="10" type="ORF">METZ01_LOCUS239603</name>
</gene>
<dbReference type="GO" id="GO:0005886">
    <property type="term" value="C:plasma membrane"/>
    <property type="evidence" value="ECO:0007669"/>
    <property type="project" value="UniProtKB-SubCell"/>
</dbReference>
<evidence type="ECO:0000256" key="2">
    <source>
        <dbReference type="ARBA" id="ARBA00022475"/>
    </source>
</evidence>
<feature type="transmembrane region" description="Helical" evidence="8">
    <location>
        <begin position="7"/>
        <end position="26"/>
    </location>
</feature>